<dbReference type="Proteomes" id="UP000037923">
    <property type="component" value="Unassembled WGS sequence"/>
</dbReference>
<dbReference type="OrthoDB" id="2274644at2759"/>
<dbReference type="AlphaFoldDB" id="A0A0N0VGB0"/>
<dbReference type="GO" id="GO:0046872">
    <property type="term" value="F:metal ion binding"/>
    <property type="evidence" value="ECO:0007669"/>
    <property type="project" value="UniProtKB-KW"/>
</dbReference>
<evidence type="ECO:0000256" key="4">
    <source>
        <dbReference type="ARBA" id="ARBA00022679"/>
    </source>
</evidence>
<keyword evidence="6" id="KW-0460">Magnesium</keyword>
<keyword evidence="4 10" id="KW-0808">Transferase</keyword>
<evidence type="ECO:0000256" key="1">
    <source>
        <dbReference type="ARBA" id="ARBA00001936"/>
    </source>
</evidence>
<dbReference type="InterPro" id="IPR002058">
    <property type="entry name" value="PAP_assoc"/>
</dbReference>
<evidence type="ECO:0000256" key="5">
    <source>
        <dbReference type="ARBA" id="ARBA00022723"/>
    </source>
</evidence>
<reference evidence="10 11" key="1">
    <citation type="submission" date="2015-07" db="EMBL/GenBank/DDBJ databases">
        <title>High-quality genome of monoxenous trypanosomatid Leptomonas pyrrhocoris.</title>
        <authorList>
            <person name="Flegontov P."/>
            <person name="Butenko A."/>
            <person name="Firsov S."/>
            <person name="Vlcek C."/>
            <person name="Logacheva M.D."/>
            <person name="Field M."/>
            <person name="Filatov D."/>
            <person name="Flegontova O."/>
            <person name="Gerasimov E."/>
            <person name="Jackson A.P."/>
            <person name="Kelly S."/>
            <person name="Opperdoes F."/>
            <person name="O'Reilly A."/>
            <person name="Votypka J."/>
            <person name="Yurchenko V."/>
            <person name="Lukes J."/>
        </authorList>
    </citation>
    <scope>NUCLEOTIDE SEQUENCE [LARGE SCALE GENOMIC DNA]</scope>
    <source>
        <strain evidence="10">H10</strain>
    </source>
</reference>
<dbReference type="GO" id="GO:0005737">
    <property type="term" value="C:cytoplasm"/>
    <property type="evidence" value="ECO:0007669"/>
    <property type="project" value="UniProtKB-ARBA"/>
</dbReference>
<dbReference type="EMBL" id="LGTL01000004">
    <property type="protein sequence ID" value="KPA82922.1"/>
    <property type="molecule type" value="Genomic_DNA"/>
</dbReference>
<dbReference type="Pfam" id="PF03828">
    <property type="entry name" value="PAP_assoc"/>
    <property type="match status" value="1"/>
</dbReference>
<evidence type="ECO:0000256" key="2">
    <source>
        <dbReference type="ARBA" id="ARBA00001946"/>
    </source>
</evidence>
<dbReference type="PANTHER" id="PTHR12271:SF98">
    <property type="entry name" value="RNA EDITING 3' TERMINAL URIDYLYL TRANSFERASE 1"/>
    <property type="match status" value="1"/>
</dbReference>
<proteinExistence type="predicted"/>
<keyword evidence="10" id="KW-0548">Nucleotidyltransferase</keyword>
<dbReference type="PANTHER" id="PTHR12271">
    <property type="entry name" value="POLY A POLYMERASE CID PAP -RELATED"/>
    <property type="match status" value="1"/>
</dbReference>
<evidence type="ECO:0000313" key="11">
    <source>
        <dbReference type="Proteomes" id="UP000037923"/>
    </source>
</evidence>
<evidence type="ECO:0000256" key="6">
    <source>
        <dbReference type="ARBA" id="ARBA00022842"/>
    </source>
</evidence>
<accession>A0A0N0VGB0</accession>
<dbReference type="SUPFAM" id="SSF81301">
    <property type="entry name" value="Nucleotidyltransferase"/>
    <property type="match status" value="1"/>
</dbReference>
<dbReference type="EC" id="2.7.7.52" evidence="3"/>
<name>A0A0N0VGB0_LEPPY</name>
<dbReference type="Gene3D" id="1.10.1410.10">
    <property type="match status" value="1"/>
</dbReference>
<evidence type="ECO:0000256" key="8">
    <source>
        <dbReference type="SAM" id="MobiDB-lite"/>
    </source>
</evidence>
<dbReference type="GeneID" id="26902964"/>
<comment type="cofactor">
    <cofactor evidence="2">
        <name>Mg(2+)</name>
        <dbReference type="ChEBI" id="CHEBI:18420"/>
    </cofactor>
</comment>
<dbReference type="RefSeq" id="XP_015661361.1">
    <property type="nucleotide sequence ID" value="XM_015799759.1"/>
</dbReference>
<keyword evidence="5" id="KW-0479">Metal-binding</keyword>
<dbReference type="RefSeq" id="XP_015661360.1">
    <property type="nucleotide sequence ID" value="XM_015799758.1"/>
</dbReference>
<feature type="domain" description="PAP-associated" evidence="9">
    <location>
        <begin position="483"/>
        <end position="552"/>
    </location>
</feature>
<dbReference type="SUPFAM" id="SSF81631">
    <property type="entry name" value="PAP/OAS1 substrate-binding domain"/>
    <property type="match status" value="1"/>
</dbReference>
<dbReference type="OMA" id="WAAVCTD"/>
<evidence type="ECO:0000256" key="7">
    <source>
        <dbReference type="ARBA" id="ARBA00049105"/>
    </source>
</evidence>
<dbReference type="Gene3D" id="3.30.460.50">
    <property type="match status" value="1"/>
</dbReference>
<dbReference type="EMBL" id="LGTL01000004">
    <property type="protein sequence ID" value="KPA82921.1"/>
    <property type="molecule type" value="Genomic_DNA"/>
</dbReference>
<keyword evidence="11" id="KW-1185">Reference proteome</keyword>
<evidence type="ECO:0000313" key="10">
    <source>
        <dbReference type="EMBL" id="KPA82921.1"/>
    </source>
</evidence>
<evidence type="ECO:0000259" key="9">
    <source>
        <dbReference type="Pfam" id="PF03828"/>
    </source>
</evidence>
<comment type="catalytic activity">
    <reaction evidence="7">
        <text>RNA(n) + UTP = RNA(n)-3'-uridine ribonucleotide + diphosphate</text>
        <dbReference type="Rhea" id="RHEA:14785"/>
        <dbReference type="Rhea" id="RHEA-COMP:14527"/>
        <dbReference type="Rhea" id="RHEA-COMP:17348"/>
        <dbReference type="ChEBI" id="CHEBI:33019"/>
        <dbReference type="ChEBI" id="CHEBI:46398"/>
        <dbReference type="ChEBI" id="CHEBI:140395"/>
        <dbReference type="ChEBI" id="CHEBI:173116"/>
        <dbReference type="EC" id="2.7.7.52"/>
    </reaction>
</comment>
<comment type="caution">
    <text evidence="10">The sequence shown here is derived from an EMBL/GenBank/DDBJ whole genome shotgun (WGS) entry which is preliminary data.</text>
</comment>
<dbReference type="InterPro" id="IPR043519">
    <property type="entry name" value="NT_sf"/>
</dbReference>
<gene>
    <name evidence="10" type="ORF">ABB37_02673</name>
</gene>
<dbReference type="VEuPathDB" id="TriTrypDB:LpyrH10_04_2230"/>
<feature type="region of interest" description="Disordered" evidence="8">
    <location>
        <begin position="941"/>
        <end position="965"/>
    </location>
</feature>
<dbReference type="GO" id="GO:0031123">
    <property type="term" value="P:RNA 3'-end processing"/>
    <property type="evidence" value="ECO:0007669"/>
    <property type="project" value="TreeGrafter"/>
</dbReference>
<dbReference type="GO" id="GO:0050265">
    <property type="term" value="F:RNA uridylyltransferase activity"/>
    <property type="evidence" value="ECO:0007669"/>
    <property type="project" value="UniProtKB-EC"/>
</dbReference>
<comment type="cofactor">
    <cofactor evidence="1">
        <name>Mn(2+)</name>
        <dbReference type="ChEBI" id="CHEBI:29035"/>
    </cofactor>
</comment>
<evidence type="ECO:0000256" key="3">
    <source>
        <dbReference type="ARBA" id="ARBA00012472"/>
    </source>
</evidence>
<protein>
    <recommendedName>
        <fullName evidence="3">RNA uridylyltransferase</fullName>
        <ecNumber evidence="3">2.7.7.52</ecNumber>
    </recommendedName>
</protein>
<feature type="compositionally biased region" description="Basic and acidic residues" evidence="8">
    <location>
        <begin position="951"/>
        <end position="963"/>
    </location>
</feature>
<dbReference type="Gene3D" id="3.30.70.1970">
    <property type="match status" value="1"/>
</dbReference>
<sequence length="1020" mass="114089">MTDSVEKHEAVAAFEEKSAIGSTEPKPTPTSTTMGYVKCSLCNQIVDDEVTHVATEHRHLQHIYTMLRVPLAPPSKRRSDDADLHAIGVFAMSASQNADRGAEAFQVMQRAQMQLQRLTDGIQSSHGCVYAFGSVVSMGSWDGVGDGDFAFIEPTWFYTPPRSGQTVIVEASEDAGEEETDDRQADGDAAGVPVIEDEVSDSITDAGAATTDAALAIPVEQVAPNNLSGQVLSPEREKGIIRSLTARLRDAGFRFEELDPVLHTRIPVVRRKRPTHEPLKLRAMRQDHLIRVSFERFNSEEEFCRGRLHTLLSTYNARVVQDDGWSKRGRQLVLAVPDGCDAVHLMSRRERIPGVRKEWLQQRRTPEIFAVDFDLSCRFHGIRNSWLLRRYMEQDEVFRVGNVFLKKWSKACGINNSRVGFLTSYAVSVLWVYFLLRRGAAAFVAPADVPILPDPEKQMEVPYMPLWPALGDADADAARTIRLGALLRDFFYFYGEEFDWATQVVSIRQPCRGSAEVRTKRDLNWLFDDTLSLLLRDRCYHIFSIEDVYEDDLDLGRHLTEDKAAWTRLQFRLAYARCGKGTAQLMCLLDVPRKRASDVLRVRLFDYLLLDAEDADSAVGDLDECLCREDEDFPGEDPVYLLAAYELGNRLSDLWYDKEQIGLDVSNHRKHDRRANLYVPPEDPTAHGEWGLLCTDPLPAGRGAGSDRERSERRVQLQPPRACETSQSLFGQLVAVGAPKRQREVRLTKARNQYLEVKRGFAKQKEEANARQQAATPSCGVVGMVMPKSAKESAFPHCFYTLQTHRLFSSYHAREVFLQCLEDVAWEVTRLHEEGEAVQLDAGAGATVDDRHRLFEHLMGRLRFTAMALPGYEEVLFFATVVSSDYVQLQRHQDVTVFLPSPLLLHIVGADGSAPDTPMVTATARGGTALEAATGAAAPSALPHFPAARPAQRDGKEAKKDSARFGAKPVVAVPPPLKMNPAAKKIGTCGECGKTRVEIFPSNLPERDAGFYCAKCWSRY</sequence>
<organism evidence="10 11">
    <name type="scientific">Leptomonas pyrrhocoris</name>
    <name type="common">Firebug parasite</name>
    <dbReference type="NCBI Taxonomy" id="157538"/>
    <lineage>
        <taxon>Eukaryota</taxon>
        <taxon>Discoba</taxon>
        <taxon>Euglenozoa</taxon>
        <taxon>Kinetoplastea</taxon>
        <taxon>Metakinetoplastina</taxon>
        <taxon>Trypanosomatida</taxon>
        <taxon>Trypanosomatidae</taxon>
        <taxon>Leishmaniinae</taxon>
        <taxon>Leptomonas</taxon>
    </lineage>
</organism>